<evidence type="ECO:0000259" key="1">
    <source>
        <dbReference type="SMART" id="SM00966"/>
    </source>
</evidence>
<protein>
    <submittedName>
        <fullName evidence="2">AbrB/MazE/SpoVT family DNA-binding domain-containing protein</fullName>
    </submittedName>
</protein>
<keyword evidence="2" id="KW-0238">DNA-binding</keyword>
<dbReference type="RefSeq" id="WP_323357533.1">
    <property type="nucleotide sequence ID" value="NZ_JAYGHY010000055.1"/>
</dbReference>
<dbReference type="SMART" id="SM00966">
    <property type="entry name" value="SpoVT_AbrB"/>
    <property type="match status" value="1"/>
</dbReference>
<dbReference type="Proteomes" id="UP001302329">
    <property type="component" value="Unassembled WGS sequence"/>
</dbReference>
<dbReference type="PANTHER" id="PTHR40516:SF1">
    <property type="entry name" value="ANTITOXIN CHPS-RELATED"/>
    <property type="match status" value="1"/>
</dbReference>
<feature type="domain" description="SpoVT-AbrB" evidence="1">
    <location>
        <begin position="13"/>
        <end position="58"/>
    </location>
</feature>
<dbReference type="EMBL" id="JAYGHY010000055">
    <property type="protein sequence ID" value="MEA5443551.1"/>
    <property type="molecule type" value="Genomic_DNA"/>
</dbReference>
<comment type="caution">
    <text evidence="2">The sequence shown here is derived from an EMBL/GenBank/DDBJ whole genome shotgun (WGS) entry which is preliminary data.</text>
</comment>
<dbReference type="PANTHER" id="PTHR40516">
    <property type="entry name" value="ANTITOXIN CHPS-RELATED"/>
    <property type="match status" value="1"/>
</dbReference>
<proteinExistence type="predicted"/>
<dbReference type="InterPro" id="IPR007159">
    <property type="entry name" value="SpoVT-AbrB_dom"/>
</dbReference>
<accession>A0ABU5SYI4</accession>
<dbReference type="Pfam" id="PF04014">
    <property type="entry name" value="MazE_antitoxin"/>
    <property type="match status" value="1"/>
</dbReference>
<evidence type="ECO:0000313" key="2">
    <source>
        <dbReference type="EMBL" id="MEA5443551.1"/>
    </source>
</evidence>
<organism evidence="2 3">
    <name type="scientific">Cyanobium gracile UHCC 0281</name>
    <dbReference type="NCBI Taxonomy" id="3110309"/>
    <lineage>
        <taxon>Bacteria</taxon>
        <taxon>Bacillati</taxon>
        <taxon>Cyanobacteriota</taxon>
        <taxon>Cyanophyceae</taxon>
        <taxon>Synechococcales</taxon>
        <taxon>Prochlorococcaceae</taxon>
        <taxon>Cyanobium</taxon>
    </lineage>
</organism>
<sequence>MYSRDAPMQTRVQKWGNSLGVRIPRGLAEQIGLGAGTEVSLSAKDGELVVKPSLPTRLSLDDLLEEVTAANLHSSVDTGEAVGLEIF</sequence>
<dbReference type="InterPro" id="IPR039052">
    <property type="entry name" value="Antitox_PemI-like"/>
</dbReference>
<dbReference type="Gene3D" id="2.10.260.10">
    <property type="match status" value="1"/>
</dbReference>
<gene>
    <name evidence="2" type="ORF">VB739_13395</name>
</gene>
<name>A0ABU5SYI4_9CYAN</name>
<dbReference type="InterPro" id="IPR037914">
    <property type="entry name" value="SpoVT-AbrB_sf"/>
</dbReference>
<reference evidence="2 3" key="1">
    <citation type="submission" date="2023-12" db="EMBL/GenBank/DDBJ databases">
        <title>Baltic Sea Cyanobacteria.</title>
        <authorList>
            <person name="Delbaje E."/>
            <person name="Fewer D.P."/>
            <person name="Shishido T.K."/>
        </authorList>
    </citation>
    <scope>NUCLEOTIDE SEQUENCE [LARGE SCALE GENOMIC DNA]</scope>
    <source>
        <strain evidence="2 3">UHCC 0281</strain>
    </source>
</reference>
<evidence type="ECO:0000313" key="3">
    <source>
        <dbReference type="Proteomes" id="UP001302329"/>
    </source>
</evidence>
<dbReference type="GO" id="GO:0003677">
    <property type="term" value="F:DNA binding"/>
    <property type="evidence" value="ECO:0007669"/>
    <property type="project" value="UniProtKB-KW"/>
</dbReference>
<dbReference type="SUPFAM" id="SSF89447">
    <property type="entry name" value="AbrB/MazE/MraZ-like"/>
    <property type="match status" value="1"/>
</dbReference>
<keyword evidence="3" id="KW-1185">Reference proteome</keyword>